<name>A9KK04_LACP7</name>
<keyword evidence="4" id="KW-1185">Reference proteome</keyword>
<evidence type="ECO:0000259" key="2">
    <source>
        <dbReference type="Pfam" id="PF00704"/>
    </source>
</evidence>
<reference evidence="4" key="1">
    <citation type="submission" date="2007-11" db="EMBL/GenBank/DDBJ databases">
        <title>Complete genome sequence of Clostridium phytofermentans ISDg.</title>
        <authorList>
            <person name="Leschine S.B."/>
            <person name="Warnick T.A."/>
            <person name="Blanchard J.L."/>
            <person name="Schnell D.J."/>
            <person name="Petit E.L."/>
            <person name="LaTouf W.G."/>
            <person name="Copeland A."/>
            <person name="Lucas S."/>
            <person name="Lapidus A."/>
            <person name="Barry K."/>
            <person name="Glavina del Rio T."/>
            <person name="Dalin E."/>
            <person name="Tice H."/>
            <person name="Pitluck S."/>
            <person name="Kiss H."/>
            <person name="Brettin T."/>
            <person name="Bruce D."/>
            <person name="Detter J.C."/>
            <person name="Han C."/>
            <person name="Kuske C."/>
            <person name="Schmutz J."/>
            <person name="Larimer F."/>
            <person name="Land M."/>
            <person name="Hauser L."/>
            <person name="Kyrpides N."/>
            <person name="Kim E.A."/>
            <person name="Richardson P."/>
        </authorList>
    </citation>
    <scope>NUCLEOTIDE SEQUENCE [LARGE SCALE GENOMIC DNA]</scope>
    <source>
        <strain evidence="4">ATCC 700394 / DSM 18823 / ISDg</strain>
    </source>
</reference>
<dbReference type="InterPro" id="IPR029070">
    <property type="entry name" value="Chitinase_insertion_sf"/>
</dbReference>
<evidence type="ECO:0000256" key="1">
    <source>
        <dbReference type="SAM" id="SignalP"/>
    </source>
</evidence>
<dbReference type="Pfam" id="PF00704">
    <property type="entry name" value="Glyco_hydro_18"/>
    <property type="match status" value="1"/>
</dbReference>
<dbReference type="CAZy" id="GH18">
    <property type="family name" value="Glycoside Hydrolase Family 18"/>
</dbReference>
<gene>
    <name evidence="3" type="ordered locus">Cphy_2210</name>
</gene>
<organism evidence="3 4">
    <name type="scientific">Lachnoclostridium phytofermentans (strain ATCC 700394 / DSM 18823 / ISDg)</name>
    <name type="common">Clostridium phytofermentans</name>
    <dbReference type="NCBI Taxonomy" id="357809"/>
    <lineage>
        <taxon>Bacteria</taxon>
        <taxon>Bacillati</taxon>
        <taxon>Bacillota</taxon>
        <taxon>Clostridia</taxon>
        <taxon>Lachnospirales</taxon>
        <taxon>Lachnospiraceae</taxon>
    </lineage>
</organism>
<dbReference type="PROSITE" id="PS51257">
    <property type="entry name" value="PROKAR_LIPOPROTEIN"/>
    <property type="match status" value="1"/>
</dbReference>
<dbReference type="PANTHER" id="PTHR46066">
    <property type="entry name" value="CHITINASE DOMAIN-CONTAINING PROTEIN 1 FAMILY MEMBER"/>
    <property type="match status" value="1"/>
</dbReference>
<dbReference type="GO" id="GO:0005975">
    <property type="term" value="P:carbohydrate metabolic process"/>
    <property type="evidence" value="ECO:0007669"/>
    <property type="project" value="InterPro"/>
</dbReference>
<dbReference type="InterPro" id="IPR017853">
    <property type="entry name" value="GH"/>
</dbReference>
<dbReference type="STRING" id="357809.Cphy_2210"/>
<dbReference type="eggNOG" id="COG3858">
    <property type="taxonomic scope" value="Bacteria"/>
</dbReference>
<dbReference type="Proteomes" id="UP000000370">
    <property type="component" value="Chromosome"/>
</dbReference>
<dbReference type="PANTHER" id="PTHR46066:SF2">
    <property type="entry name" value="CHITINASE DOMAIN-CONTAINING PROTEIN 1"/>
    <property type="match status" value="1"/>
</dbReference>
<dbReference type="OrthoDB" id="1633417at2"/>
<feature type="domain" description="GH18" evidence="2">
    <location>
        <begin position="140"/>
        <end position="351"/>
    </location>
</feature>
<evidence type="ECO:0000313" key="4">
    <source>
        <dbReference type="Proteomes" id="UP000000370"/>
    </source>
</evidence>
<evidence type="ECO:0000313" key="3">
    <source>
        <dbReference type="EMBL" id="ABX42576.1"/>
    </source>
</evidence>
<dbReference type="RefSeq" id="WP_012200230.1">
    <property type="nucleotide sequence ID" value="NC_010001.1"/>
</dbReference>
<dbReference type="Gene3D" id="3.20.20.80">
    <property type="entry name" value="Glycosidases"/>
    <property type="match status" value="1"/>
</dbReference>
<dbReference type="SUPFAM" id="SSF51445">
    <property type="entry name" value="(Trans)glycosidases"/>
    <property type="match status" value="1"/>
</dbReference>
<feature type="signal peptide" evidence="1">
    <location>
        <begin position="1"/>
        <end position="23"/>
    </location>
</feature>
<keyword evidence="1" id="KW-0732">Signal</keyword>
<feature type="chain" id="PRO_5002737136" description="GH18 domain-containing protein" evidence="1">
    <location>
        <begin position="24"/>
        <end position="357"/>
    </location>
</feature>
<dbReference type="HOGENOM" id="CLU_069988_0_0_9"/>
<dbReference type="EMBL" id="CP000885">
    <property type="protein sequence ID" value="ABX42576.1"/>
    <property type="molecule type" value="Genomic_DNA"/>
</dbReference>
<accession>A9KK04</accession>
<dbReference type="Gene3D" id="3.10.50.10">
    <property type="match status" value="1"/>
</dbReference>
<dbReference type="KEGG" id="cpy:Cphy_2210"/>
<sequence length="357" mass="41247" precursor="true">MRRRAILWCIILLGVLFTSCSHKDNEGVDLPKDDKVEDDNHPLSNDIQSVNNRKFSVWTTYWDIDTIYAEVEYMKDNIENISYFAAYFDKDKKPFIPQNTNETYNHITKAYEENTFGSYLTFVNDVMKADGTSSLKDTKILYTLFSTEEARENHIDEIISLAERAGYDGIEIDYEAIKKDIKLWKLYNQFIDKLYEKTLEKDIPLRIVLEPGTPIDKLTLPEGPEYVVMCYNLYGYGTKPGPKANREFLLEMVEKMTKLPGKVNFAVAAGGFDFAENGSVGQVTETKAEQIKQDYNASTYRDEESQCLVFTYIDKEKVSHEVWYADNSTIQYWFDIIKNAGDYGLSLWRLGGIEINN</sequence>
<protein>
    <recommendedName>
        <fullName evidence="2">GH18 domain-containing protein</fullName>
    </recommendedName>
</protein>
<proteinExistence type="predicted"/>
<dbReference type="InterPro" id="IPR001223">
    <property type="entry name" value="Glyco_hydro18_cat"/>
</dbReference>
<dbReference type="AlphaFoldDB" id="A9KK04"/>